<dbReference type="OrthoDB" id="10265971at2759"/>
<accession>A0A0D2H7B3</accession>
<dbReference type="RefSeq" id="XP_016613434.1">
    <property type="nucleotide sequence ID" value="XM_016770256.1"/>
</dbReference>
<evidence type="ECO:0008006" key="4">
    <source>
        <dbReference type="Google" id="ProtNLM"/>
    </source>
</evidence>
<dbReference type="GeneID" id="27705479"/>
<dbReference type="GO" id="GO:0016491">
    <property type="term" value="F:oxidoreductase activity"/>
    <property type="evidence" value="ECO:0007669"/>
    <property type="project" value="UniProtKB-KW"/>
</dbReference>
<reference evidence="2" key="1">
    <citation type="submission" date="2015-01" db="EMBL/GenBank/DDBJ databases">
        <title>The Genome Sequence of Cladophialophora bantiana CBS 173.52.</title>
        <authorList>
            <consortium name="The Broad Institute Genomics Platform"/>
            <person name="Cuomo C."/>
            <person name="de Hoog S."/>
            <person name="Gorbushina A."/>
            <person name="Stielow B."/>
            <person name="Teixiera M."/>
            <person name="Abouelleil A."/>
            <person name="Chapman S.B."/>
            <person name="Priest M."/>
            <person name="Young S.K."/>
            <person name="Wortman J."/>
            <person name="Nusbaum C."/>
            <person name="Birren B."/>
        </authorList>
    </citation>
    <scope>NUCLEOTIDE SEQUENCE [LARGE SCALE GENOMIC DNA]</scope>
    <source>
        <strain evidence="2">CBS 173.52</strain>
    </source>
</reference>
<dbReference type="Proteomes" id="UP000053789">
    <property type="component" value="Unassembled WGS sequence"/>
</dbReference>
<dbReference type="PANTHER" id="PTHR35870">
    <property type="entry name" value="PROTEIN, PUTATIVE (AFU_ORTHOLOGUE AFUA_5G03330)-RELATED"/>
    <property type="match status" value="1"/>
</dbReference>
<dbReference type="AlphaFoldDB" id="A0A0D2H7B3"/>
<sequence>MSNTMTTTVSDSEAVRLPLPTKKAELEPAPIYDVYKLSDERTKTLRKLFEKGHVTVAPLRNPQLILHSHLPHLLGSAYGLGADSEQLTKTYEHDVQTLVRIDESFVRGDKITKENWRQFLGNKKYTVAYVDFFDEEVRKNGGDWEKVVQEYLYSGAEPLINGFCGGLAHPFIHLAYGYEFRIPEVVTQALSLGCTEYVVCHGLIDNPPPIPSSYQTRSLAEVIKRVENDHRFDGIVNFPGTVNFGIVLQSRFEDFMEHWNAWEVTDPVQQLEHCCDLSVLLAISAGYGDGKFDFFYAHILTVAHALRILLHYFPTDRRVSILRQYAFFTILIYILQKRLSFGIEHIESVDTNGRDWKWITESALKHRWALDDHFFKVVRALKALAETYGEKDGFYLKAAIKYVTEFNGWEGFGEGIMGFLPSRDGYIPA</sequence>
<dbReference type="InterPro" id="IPR025337">
    <property type="entry name" value="Questin_oxidase-like"/>
</dbReference>
<organism evidence="2 3">
    <name type="scientific">Cladophialophora bantiana (strain ATCC 10958 / CBS 173.52 / CDC B-1940 / NIH 8579)</name>
    <name type="common">Xylohypha bantiana</name>
    <dbReference type="NCBI Taxonomy" id="1442370"/>
    <lineage>
        <taxon>Eukaryota</taxon>
        <taxon>Fungi</taxon>
        <taxon>Dikarya</taxon>
        <taxon>Ascomycota</taxon>
        <taxon>Pezizomycotina</taxon>
        <taxon>Eurotiomycetes</taxon>
        <taxon>Chaetothyriomycetidae</taxon>
        <taxon>Chaetothyriales</taxon>
        <taxon>Herpotrichiellaceae</taxon>
        <taxon>Cladophialophora</taxon>
    </lineage>
</organism>
<keyword evidence="3" id="KW-1185">Reference proteome</keyword>
<evidence type="ECO:0000313" key="3">
    <source>
        <dbReference type="Proteomes" id="UP000053789"/>
    </source>
</evidence>
<dbReference type="PANTHER" id="PTHR35870:SF6">
    <property type="entry name" value="MGS207 PROTEIN"/>
    <property type="match status" value="1"/>
</dbReference>
<protein>
    <recommendedName>
        <fullName evidence="4">MGS207 protein</fullName>
    </recommendedName>
</protein>
<dbReference type="EMBL" id="KN847010">
    <property type="protein sequence ID" value="KIW86765.1"/>
    <property type="molecule type" value="Genomic_DNA"/>
</dbReference>
<evidence type="ECO:0000313" key="2">
    <source>
        <dbReference type="EMBL" id="KIW86765.1"/>
    </source>
</evidence>
<dbReference type="Pfam" id="PF14027">
    <property type="entry name" value="Questin_oxidase"/>
    <property type="match status" value="1"/>
</dbReference>
<name>A0A0D2H7B3_CLAB1</name>
<dbReference type="HOGENOM" id="CLU_036627_0_0_1"/>
<gene>
    <name evidence="2" type="ORF">Z519_12551</name>
</gene>
<keyword evidence="1" id="KW-0560">Oxidoreductase</keyword>
<dbReference type="VEuPathDB" id="FungiDB:Z519_12551"/>
<evidence type="ECO:0000256" key="1">
    <source>
        <dbReference type="ARBA" id="ARBA00023002"/>
    </source>
</evidence>
<proteinExistence type="predicted"/>